<evidence type="ECO:0000313" key="1">
    <source>
        <dbReference type="EMBL" id="SDF59154.1"/>
    </source>
</evidence>
<organism evidence="1 2">
    <name type="scientific">Pseudomonas extremaustralis</name>
    <dbReference type="NCBI Taxonomy" id="359110"/>
    <lineage>
        <taxon>Bacteria</taxon>
        <taxon>Pseudomonadati</taxon>
        <taxon>Pseudomonadota</taxon>
        <taxon>Gammaproteobacteria</taxon>
        <taxon>Pseudomonadales</taxon>
        <taxon>Pseudomonadaceae</taxon>
        <taxon>Pseudomonas</taxon>
    </lineage>
</organism>
<dbReference type="RefSeq" id="WP_010564161.1">
    <property type="nucleotide sequence ID" value="NZ_LT629689.1"/>
</dbReference>
<sequence>MKAPLLNIRTLNLTVNILEAEAPAVTILPSVKDQFTEALKKFAPDSLTPPAIGEYWIGQGGIYAGRREYPEGLCYVIFAAADVGKHAYGEHGTEVEAISRHDGRENTAILVNRDGSHPAADAAYAYTCDGHNDFSLPSIGELNHAWQFIHESFEKDWYISSTQRSAYYAFGMVFGDGIQGYYGKNCERRVRPVRRLPIQ</sequence>
<proteinExistence type="predicted"/>
<dbReference type="Proteomes" id="UP000182858">
    <property type="component" value="Chromosome I"/>
</dbReference>
<evidence type="ECO:0000313" key="2">
    <source>
        <dbReference type="Proteomes" id="UP000182858"/>
    </source>
</evidence>
<evidence type="ECO:0008006" key="3">
    <source>
        <dbReference type="Google" id="ProtNLM"/>
    </source>
</evidence>
<reference evidence="1 2" key="1">
    <citation type="submission" date="2016-10" db="EMBL/GenBank/DDBJ databases">
        <authorList>
            <person name="Varghese N."/>
            <person name="Submissions S."/>
        </authorList>
    </citation>
    <scope>NUCLEOTIDE SEQUENCE [LARGE SCALE GENOMIC DNA]</scope>
    <source>
        <strain evidence="1 2">DSM 17835</strain>
    </source>
</reference>
<gene>
    <name evidence="1" type="ORF">SAMN05216591_3399</name>
</gene>
<protein>
    <recommendedName>
        <fullName evidence="3">DUF1566 domain-containing protein</fullName>
    </recommendedName>
</protein>
<keyword evidence="2" id="KW-1185">Reference proteome</keyword>
<dbReference type="GeneID" id="78554798"/>
<accession>A0ABY0NL64</accession>
<dbReference type="EMBL" id="LT629689">
    <property type="protein sequence ID" value="SDF59154.1"/>
    <property type="molecule type" value="Genomic_DNA"/>
</dbReference>
<name>A0ABY0NL64_9PSED</name>